<dbReference type="Gene3D" id="3.40.50.720">
    <property type="entry name" value="NAD(P)-binding Rossmann-like Domain"/>
    <property type="match status" value="1"/>
</dbReference>
<dbReference type="CDD" id="cd05339">
    <property type="entry name" value="17beta-HSDXI-like_SDR_c"/>
    <property type="match status" value="1"/>
</dbReference>
<name>A0ABU1JF78_9MICC</name>
<dbReference type="RefSeq" id="WP_296364119.1">
    <property type="nucleotide sequence ID" value="NZ_BAAAHY010000004.1"/>
</dbReference>
<dbReference type="PRINTS" id="PR00080">
    <property type="entry name" value="SDRFAMILY"/>
</dbReference>
<evidence type="ECO:0000313" key="5">
    <source>
        <dbReference type="Proteomes" id="UP001185069"/>
    </source>
</evidence>
<dbReference type="Proteomes" id="UP001185069">
    <property type="component" value="Unassembled WGS sequence"/>
</dbReference>
<organism evidence="4 5">
    <name type="scientific">Arthrobacter russicus</name>
    <dbReference type="NCBI Taxonomy" id="172040"/>
    <lineage>
        <taxon>Bacteria</taxon>
        <taxon>Bacillati</taxon>
        <taxon>Actinomycetota</taxon>
        <taxon>Actinomycetes</taxon>
        <taxon>Micrococcales</taxon>
        <taxon>Micrococcaceae</taxon>
        <taxon>Arthrobacter</taxon>
    </lineage>
</organism>
<dbReference type="Pfam" id="PF00106">
    <property type="entry name" value="adh_short"/>
    <property type="match status" value="1"/>
</dbReference>
<evidence type="ECO:0000313" key="4">
    <source>
        <dbReference type="EMBL" id="MDR6270779.1"/>
    </source>
</evidence>
<dbReference type="SUPFAM" id="SSF51735">
    <property type="entry name" value="NAD(P)-binding Rossmann-fold domains"/>
    <property type="match status" value="1"/>
</dbReference>
<dbReference type="EMBL" id="JAVDQF010000001">
    <property type="protein sequence ID" value="MDR6270779.1"/>
    <property type="molecule type" value="Genomic_DNA"/>
</dbReference>
<comment type="caution">
    <text evidence="4">The sequence shown here is derived from an EMBL/GenBank/DDBJ whole genome shotgun (WGS) entry which is preliminary data.</text>
</comment>
<dbReference type="PROSITE" id="PS00061">
    <property type="entry name" value="ADH_SHORT"/>
    <property type="match status" value="1"/>
</dbReference>
<gene>
    <name evidence="4" type="ORF">JOE69_003017</name>
</gene>
<evidence type="ECO:0000256" key="2">
    <source>
        <dbReference type="ARBA" id="ARBA00023002"/>
    </source>
</evidence>
<dbReference type="InterPro" id="IPR002347">
    <property type="entry name" value="SDR_fam"/>
</dbReference>
<sequence>MSKIDLRGKTVLITGAAMGMGRLYADLAAQDGAAHVVLWDINEDLLAKADAELPDCDVHCYTVDVSSLEAIRDAAGKVLADVGVPDVLINNAGIVRGKYFWEHDHEVDIELVMRINALAPMHITRAFLPAMMEGGTERRIVNIASAGGLVSNPKMSVYSASKWAAVGWSDSLRLELLKTGHGNIKVTTVCPTYIATGMFEGVKTILMTPILTPEAVVTKVWRYMKPGKPFVIMPWTTQLGKILKGTLPTRAWDLMADRVFGIYGTMDSFVGREGRQQPTTGKR</sequence>
<keyword evidence="5" id="KW-1185">Reference proteome</keyword>
<dbReference type="PANTHER" id="PTHR24322:SF736">
    <property type="entry name" value="RETINOL DEHYDROGENASE 10"/>
    <property type="match status" value="1"/>
</dbReference>
<evidence type="ECO:0000256" key="1">
    <source>
        <dbReference type="ARBA" id="ARBA00006484"/>
    </source>
</evidence>
<comment type="similarity">
    <text evidence="1 3">Belongs to the short-chain dehydrogenases/reductases (SDR) family.</text>
</comment>
<dbReference type="InterPro" id="IPR020904">
    <property type="entry name" value="Sc_DH/Rdtase_CS"/>
</dbReference>
<reference evidence="4 5" key="1">
    <citation type="submission" date="2023-07" db="EMBL/GenBank/DDBJ databases">
        <title>Sequencing the genomes of 1000 actinobacteria strains.</title>
        <authorList>
            <person name="Klenk H.-P."/>
        </authorList>
    </citation>
    <scope>NUCLEOTIDE SEQUENCE [LARGE SCALE GENOMIC DNA]</scope>
    <source>
        <strain evidence="4 5">DSM 14555</strain>
    </source>
</reference>
<keyword evidence="2" id="KW-0560">Oxidoreductase</keyword>
<dbReference type="PANTHER" id="PTHR24322">
    <property type="entry name" value="PKSB"/>
    <property type="match status" value="1"/>
</dbReference>
<protein>
    <submittedName>
        <fullName evidence="4">Short-subunit dehydrogenase</fullName>
    </submittedName>
</protein>
<accession>A0ABU1JF78</accession>
<dbReference type="PRINTS" id="PR00081">
    <property type="entry name" value="GDHRDH"/>
</dbReference>
<proteinExistence type="inferred from homology"/>
<dbReference type="InterPro" id="IPR036291">
    <property type="entry name" value="NAD(P)-bd_dom_sf"/>
</dbReference>
<evidence type="ECO:0000256" key="3">
    <source>
        <dbReference type="RuleBase" id="RU000363"/>
    </source>
</evidence>